<feature type="domain" description="Hemerythrin-like" evidence="1">
    <location>
        <begin position="26"/>
        <end position="142"/>
    </location>
</feature>
<dbReference type="InterPro" id="IPR053206">
    <property type="entry name" value="Dimeric_xanthone_biosynth"/>
</dbReference>
<sequence length="239" mass="27623">MPAPYPLLEMPPGNFSNPFDFPAINMAAAHNMFIQGINAMAAHAFYVKDERIQPFVLFCLTVLEIVHHHHRLEETFYFDALEKNLGEGYLTESKEEHATFVPQIEATESWLKEIRDGKATYDGSALLTQINSWSDDMIHHLNHEVERLNRDNIKERFNENELKAIDNQFMKHALKDVNLYTSLPISVVCGNPVTPWFPPLPLPLKWATRYWFSRRHREAWEFGPVGWDGKPKALPSPPT</sequence>
<dbReference type="OrthoDB" id="58416at2759"/>
<dbReference type="AlphaFoldDB" id="A0A9P6JIU9"/>
<evidence type="ECO:0000313" key="3">
    <source>
        <dbReference type="Proteomes" id="UP000807306"/>
    </source>
</evidence>
<name>A0A9P6JIU9_9AGAR</name>
<comment type="caution">
    <text evidence="2">The sequence shown here is derived from an EMBL/GenBank/DDBJ whole genome shotgun (WGS) entry which is preliminary data.</text>
</comment>
<dbReference type="CDD" id="cd12108">
    <property type="entry name" value="Hr-like"/>
    <property type="match status" value="1"/>
</dbReference>
<protein>
    <recommendedName>
        <fullName evidence="1">Hemerythrin-like domain-containing protein</fullName>
    </recommendedName>
</protein>
<dbReference type="PANTHER" id="PTHR38048:SF2">
    <property type="entry name" value="HEMERYTHRIN-LIKE DOMAIN-CONTAINING PROTEIN"/>
    <property type="match status" value="1"/>
</dbReference>
<dbReference type="Pfam" id="PF01814">
    <property type="entry name" value="Hemerythrin"/>
    <property type="match status" value="1"/>
</dbReference>
<dbReference type="Proteomes" id="UP000807306">
    <property type="component" value="Unassembled WGS sequence"/>
</dbReference>
<dbReference type="Gene3D" id="1.20.120.520">
    <property type="entry name" value="nmb1532 protein domain like"/>
    <property type="match status" value="1"/>
</dbReference>
<reference evidence="2" key="1">
    <citation type="submission" date="2020-11" db="EMBL/GenBank/DDBJ databases">
        <authorList>
            <consortium name="DOE Joint Genome Institute"/>
            <person name="Ahrendt S."/>
            <person name="Riley R."/>
            <person name="Andreopoulos W."/>
            <person name="Labutti K."/>
            <person name="Pangilinan J."/>
            <person name="Ruiz-Duenas F.J."/>
            <person name="Barrasa J.M."/>
            <person name="Sanchez-Garcia M."/>
            <person name="Camarero S."/>
            <person name="Miyauchi S."/>
            <person name="Serrano A."/>
            <person name="Linde D."/>
            <person name="Babiker R."/>
            <person name="Drula E."/>
            <person name="Ayuso-Fernandez I."/>
            <person name="Pacheco R."/>
            <person name="Padilla G."/>
            <person name="Ferreira P."/>
            <person name="Barriuso J."/>
            <person name="Kellner H."/>
            <person name="Castanera R."/>
            <person name="Alfaro M."/>
            <person name="Ramirez L."/>
            <person name="Pisabarro A.G."/>
            <person name="Kuo A."/>
            <person name="Tritt A."/>
            <person name="Lipzen A."/>
            <person name="He G."/>
            <person name="Yan M."/>
            <person name="Ng V."/>
            <person name="Cullen D."/>
            <person name="Martin F."/>
            <person name="Rosso M.-N."/>
            <person name="Henrissat B."/>
            <person name="Hibbett D."/>
            <person name="Martinez A.T."/>
            <person name="Grigoriev I.V."/>
        </authorList>
    </citation>
    <scope>NUCLEOTIDE SEQUENCE</scope>
    <source>
        <strain evidence="2">CBS 506.95</strain>
    </source>
</reference>
<dbReference type="PANTHER" id="PTHR38048">
    <property type="entry name" value="EXPRESSED PROTEIN"/>
    <property type="match status" value="1"/>
</dbReference>
<dbReference type="InterPro" id="IPR012312">
    <property type="entry name" value="Hemerythrin-like"/>
</dbReference>
<evidence type="ECO:0000259" key="1">
    <source>
        <dbReference type="Pfam" id="PF01814"/>
    </source>
</evidence>
<accession>A0A9P6JIU9</accession>
<proteinExistence type="predicted"/>
<keyword evidence="3" id="KW-1185">Reference proteome</keyword>
<gene>
    <name evidence="2" type="ORF">CPB83DRAFT_111627</name>
</gene>
<organism evidence="2 3">
    <name type="scientific">Crepidotus variabilis</name>
    <dbReference type="NCBI Taxonomy" id="179855"/>
    <lineage>
        <taxon>Eukaryota</taxon>
        <taxon>Fungi</taxon>
        <taxon>Dikarya</taxon>
        <taxon>Basidiomycota</taxon>
        <taxon>Agaricomycotina</taxon>
        <taxon>Agaricomycetes</taxon>
        <taxon>Agaricomycetidae</taxon>
        <taxon>Agaricales</taxon>
        <taxon>Agaricineae</taxon>
        <taxon>Crepidotaceae</taxon>
        <taxon>Crepidotus</taxon>
    </lineage>
</organism>
<dbReference type="EMBL" id="MU157945">
    <property type="protein sequence ID" value="KAF9522453.1"/>
    <property type="molecule type" value="Genomic_DNA"/>
</dbReference>
<evidence type="ECO:0000313" key="2">
    <source>
        <dbReference type="EMBL" id="KAF9522453.1"/>
    </source>
</evidence>